<accession>A0ABV2RDA1</accession>
<keyword evidence="2" id="KW-1185">Reference proteome</keyword>
<dbReference type="RefSeq" id="WP_354089378.1">
    <property type="nucleotide sequence ID" value="NZ_JBEPTF010000003.1"/>
</dbReference>
<evidence type="ECO:0000313" key="2">
    <source>
        <dbReference type="Proteomes" id="UP001549313"/>
    </source>
</evidence>
<organism evidence="1 2">
    <name type="scientific">Brevundimonas faecalis</name>
    <dbReference type="NCBI Taxonomy" id="947378"/>
    <lineage>
        <taxon>Bacteria</taxon>
        <taxon>Pseudomonadati</taxon>
        <taxon>Pseudomonadota</taxon>
        <taxon>Alphaproteobacteria</taxon>
        <taxon>Caulobacterales</taxon>
        <taxon>Caulobacteraceae</taxon>
        <taxon>Brevundimonas</taxon>
    </lineage>
</organism>
<sequence>MIRRWMAAPVLLLGIVGAAPAWSCTYFATTYREDLYFQQSLWRDSDAVFLARATPVEEAQSQLVPVVSLYGRSPPRQSVANVNVNCGETPSEGVVIAFARRIRASDIPLEPWRWGSWYVIGHLAPAEVVDPKVVEALKDAAVRLKTDQGQ</sequence>
<comment type="caution">
    <text evidence="1">The sequence shown here is derived from an EMBL/GenBank/DDBJ whole genome shotgun (WGS) entry which is preliminary data.</text>
</comment>
<evidence type="ECO:0000313" key="1">
    <source>
        <dbReference type="EMBL" id="MET4684415.1"/>
    </source>
</evidence>
<protein>
    <recommendedName>
        <fullName evidence="3">DUF4136 domain-containing protein</fullName>
    </recommendedName>
</protein>
<dbReference type="Proteomes" id="UP001549313">
    <property type="component" value="Unassembled WGS sequence"/>
</dbReference>
<reference evidence="1 2" key="1">
    <citation type="submission" date="2024-06" db="EMBL/GenBank/DDBJ databases">
        <title>Sorghum-associated microbial communities from plants grown in Nebraska, USA.</title>
        <authorList>
            <person name="Schachtman D."/>
        </authorList>
    </citation>
    <scope>NUCLEOTIDE SEQUENCE [LARGE SCALE GENOMIC DNA]</scope>
    <source>
        <strain evidence="1 2">2814</strain>
    </source>
</reference>
<proteinExistence type="predicted"/>
<name>A0ABV2RDA1_9CAUL</name>
<evidence type="ECO:0008006" key="3">
    <source>
        <dbReference type="Google" id="ProtNLM"/>
    </source>
</evidence>
<dbReference type="EMBL" id="JBEPTF010000003">
    <property type="protein sequence ID" value="MET4684415.1"/>
    <property type="molecule type" value="Genomic_DNA"/>
</dbReference>
<gene>
    <name evidence="1" type="ORF">ABIE19_002352</name>
</gene>